<proteinExistence type="predicted"/>
<dbReference type="EMBL" id="BARS01025350">
    <property type="protein sequence ID" value="GAG03135.1"/>
    <property type="molecule type" value="Genomic_DNA"/>
</dbReference>
<comment type="caution">
    <text evidence="1">The sequence shown here is derived from an EMBL/GenBank/DDBJ whole genome shotgun (WGS) entry which is preliminary data.</text>
</comment>
<protein>
    <submittedName>
        <fullName evidence="1">Uncharacterized protein</fullName>
    </submittedName>
</protein>
<sequence length="63" mass="7403">MVLGSFARDKWQMRFRNDLLSFGIVLGMHPEEAQKSLRAINELQKEKKEKKNWITEGIKIVSK</sequence>
<organism evidence="1">
    <name type="scientific">marine sediment metagenome</name>
    <dbReference type="NCBI Taxonomy" id="412755"/>
    <lineage>
        <taxon>unclassified sequences</taxon>
        <taxon>metagenomes</taxon>
        <taxon>ecological metagenomes</taxon>
    </lineage>
</organism>
<gene>
    <name evidence="1" type="ORF">S01H1_40075</name>
</gene>
<reference evidence="1" key="1">
    <citation type="journal article" date="2014" name="Front. Microbiol.">
        <title>High frequency of phylogenetically diverse reductive dehalogenase-homologous genes in deep subseafloor sedimentary metagenomes.</title>
        <authorList>
            <person name="Kawai M."/>
            <person name="Futagami T."/>
            <person name="Toyoda A."/>
            <person name="Takaki Y."/>
            <person name="Nishi S."/>
            <person name="Hori S."/>
            <person name="Arai W."/>
            <person name="Tsubouchi T."/>
            <person name="Morono Y."/>
            <person name="Uchiyama I."/>
            <person name="Ito T."/>
            <person name="Fujiyama A."/>
            <person name="Inagaki F."/>
            <person name="Takami H."/>
        </authorList>
    </citation>
    <scope>NUCLEOTIDE SEQUENCE</scope>
    <source>
        <strain evidence="1">Expedition CK06-06</strain>
    </source>
</reference>
<evidence type="ECO:0000313" key="1">
    <source>
        <dbReference type="EMBL" id="GAG03135.1"/>
    </source>
</evidence>
<accession>X0UC33</accession>
<dbReference type="AlphaFoldDB" id="X0UC33"/>
<dbReference type="Gene3D" id="3.20.20.140">
    <property type="entry name" value="Metal-dependent hydrolases"/>
    <property type="match status" value="1"/>
</dbReference>
<name>X0UC33_9ZZZZ</name>